<evidence type="ECO:0000259" key="2">
    <source>
        <dbReference type="Pfam" id="PF13568"/>
    </source>
</evidence>
<dbReference type="Pfam" id="PF13568">
    <property type="entry name" value="OMP_b-brl_2"/>
    <property type="match status" value="1"/>
</dbReference>
<feature type="chain" id="PRO_5024898150" evidence="1">
    <location>
        <begin position="19"/>
        <end position="236"/>
    </location>
</feature>
<proteinExistence type="predicted"/>
<sequence>MKKLIIAALAFVSFNSYAQTADLKPNSKIALGVSFSPDYSYRTLKSDADSKWIIDIREEVESAKLGYTTGANALINLSNRFSLETGLLFSDKGYKAKVKYIVTEPDPNAPESAKHNYRYLTLDVPLKVNYYITTGKIKAFASVGSSANFFMTVKRTSTYEYANGKTEKKTVPASDFGYEKVDIAALASVGVDYALTENLLLRVEPIYRRSVTSITKLPIDGYLYSAGLNLGVFMKL</sequence>
<gene>
    <name evidence="3" type="ORF">F0P94_10745</name>
</gene>
<dbReference type="RefSeq" id="WP_150903884.1">
    <property type="nucleotide sequence ID" value="NZ_VTWT01000005.1"/>
</dbReference>
<dbReference type="InterPro" id="IPR025665">
    <property type="entry name" value="Beta-barrel_OMP_2"/>
</dbReference>
<organism evidence="3 4">
    <name type="scientific">Adhaeribacter soli</name>
    <dbReference type="NCBI Taxonomy" id="2607655"/>
    <lineage>
        <taxon>Bacteria</taxon>
        <taxon>Pseudomonadati</taxon>
        <taxon>Bacteroidota</taxon>
        <taxon>Cytophagia</taxon>
        <taxon>Cytophagales</taxon>
        <taxon>Hymenobacteraceae</taxon>
        <taxon>Adhaeribacter</taxon>
    </lineage>
</organism>
<name>A0A5N1IVC9_9BACT</name>
<accession>A0A5N1IVC9</accession>
<keyword evidence="1" id="KW-0732">Signal</keyword>
<dbReference type="AlphaFoldDB" id="A0A5N1IVC9"/>
<feature type="domain" description="Outer membrane protein beta-barrel" evidence="2">
    <location>
        <begin position="27"/>
        <end position="200"/>
    </location>
</feature>
<evidence type="ECO:0000313" key="3">
    <source>
        <dbReference type="EMBL" id="KAA9333718.1"/>
    </source>
</evidence>
<evidence type="ECO:0000256" key="1">
    <source>
        <dbReference type="SAM" id="SignalP"/>
    </source>
</evidence>
<dbReference type="SUPFAM" id="SSF56925">
    <property type="entry name" value="OMPA-like"/>
    <property type="match status" value="1"/>
</dbReference>
<dbReference type="Proteomes" id="UP000326570">
    <property type="component" value="Unassembled WGS sequence"/>
</dbReference>
<dbReference type="Gene3D" id="2.40.160.20">
    <property type="match status" value="1"/>
</dbReference>
<comment type="caution">
    <text evidence="3">The sequence shown here is derived from an EMBL/GenBank/DDBJ whole genome shotgun (WGS) entry which is preliminary data.</text>
</comment>
<keyword evidence="4" id="KW-1185">Reference proteome</keyword>
<dbReference type="EMBL" id="VTWT01000005">
    <property type="protein sequence ID" value="KAA9333718.1"/>
    <property type="molecule type" value="Genomic_DNA"/>
</dbReference>
<feature type="signal peptide" evidence="1">
    <location>
        <begin position="1"/>
        <end position="18"/>
    </location>
</feature>
<evidence type="ECO:0000313" key="4">
    <source>
        <dbReference type="Proteomes" id="UP000326570"/>
    </source>
</evidence>
<protein>
    <submittedName>
        <fullName evidence="3">PorT family protein</fullName>
    </submittedName>
</protein>
<reference evidence="3 4" key="1">
    <citation type="submission" date="2019-09" db="EMBL/GenBank/DDBJ databases">
        <title>Genome sequence of Adhaeribacter sp. M2.</title>
        <authorList>
            <person name="Srinivasan S."/>
        </authorList>
    </citation>
    <scope>NUCLEOTIDE SEQUENCE [LARGE SCALE GENOMIC DNA]</scope>
    <source>
        <strain evidence="3 4">M2</strain>
    </source>
</reference>
<dbReference type="InterPro" id="IPR011250">
    <property type="entry name" value="OMP/PagP_B-barrel"/>
</dbReference>